<evidence type="ECO:0000256" key="4">
    <source>
        <dbReference type="ARBA" id="ARBA00022448"/>
    </source>
</evidence>
<feature type="transmembrane region" description="Helical" evidence="13">
    <location>
        <begin position="555"/>
        <end position="575"/>
    </location>
</feature>
<evidence type="ECO:0000259" key="16">
    <source>
        <dbReference type="Pfam" id="PF14849"/>
    </source>
</evidence>
<evidence type="ECO:0000256" key="12">
    <source>
        <dbReference type="ARBA" id="ARBA00033342"/>
    </source>
</evidence>
<dbReference type="HAMAP" id="MF_01810">
    <property type="entry name" value="YidC_type1"/>
    <property type="match status" value="1"/>
</dbReference>
<comment type="function">
    <text evidence="13">Required for the insertion and/or proper folding and/or complex formation of integral membrane proteins into the membrane. Involved in integration of membrane proteins that insert both dependently and independently of the Sec translocase complex, as well as at least some lipoproteins. Aids folding of multispanning membrane proteins.</text>
</comment>
<evidence type="ECO:0000256" key="14">
    <source>
        <dbReference type="SAM" id="MobiDB-lite"/>
    </source>
</evidence>
<dbReference type="GO" id="GO:0051205">
    <property type="term" value="P:protein insertion into membrane"/>
    <property type="evidence" value="ECO:0007669"/>
    <property type="project" value="TreeGrafter"/>
</dbReference>
<dbReference type="EMBL" id="CP017147">
    <property type="protein sequence ID" value="AOO79963.1"/>
    <property type="molecule type" value="Genomic_DNA"/>
</dbReference>
<evidence type="ECO:0000256" key="10">
    <source>
        <dbReference type="ARBA" id="ARBA00023186"/>
    </source>
</evidence>
<comment type="similarity">
    <text evidence="2 13">Belongs to the OXA1/ALB3/YidC family. Type 1 subfamily.</text>
</comment>
<evidence type="ECO:0000256" key="3">
    <source>
        <dbReference type="ARBA" id="ARBA00015325"/>
    </source>
</evidence>
<dbReference type="GO" id="GO:0015031">
    <property type="term" value="P:protein transport"/>
    <property type="evidence" value="ECO:0007669"/>
    <property type="project" value="UniProtKB-KW"/>
</dbReference>
<reference evidence="17 18" key="1">
    <citation type="journal article" date="2015" name="Antonie Van Leeuwenhoek">
        <title>Bosea vaviloviae sp. nov., a new species of slow-growing rhizobia isolated from nodules of the relict species Vavilovia formosa (Stev.) Fed.</title>
        <authorList>
            <person name="Safronova V.I."/>
            <person name="Kuznetsova I.G."/>
            <person name="Sazanova A.L."/>
            <person name="Kimeklis A.K."/>
            <person name="Belimov A.A."/>
            <person name="Andronov E.E."/>
            <person name="Pinaev A.G."/>
            <person name="Chizhevskaya E.P."/>
            <person name="Pukhaev A.R."/>
            <person name="Popov K.P."/>
            <person name="Willems A."/>
            <person name="Tikhonovich I.A."/>
        </authorList>
    </citation>
    <scope>NUCLEOTIDE SEQUENCE [LARGE SCALE GENOMIC DNA]</scope>
    <source>
        <strain evidence="17 18">Vaf18</strain>
    </source>
</reference>
<keyword evidence="8 13" id="KW-1133">Transmembrane helix</keyword>
<dbReference type="NCBIfam" id="TIGR03592">
    <property type="entry name" value="yidC_oxa1_cterm"/>
    <property type="match status" value="1"/>
</dbReference>
<dbReference type="NCBIfam" id="TIGR03593">
    <property type="entry name" value="yidC_nterm"/>
    <property type="match status" value="1"/>
</dbReference>
<accession>A0A1D7TXW7</accession>
<dbReference type="InterPro" id="IPR028053">
    <property type="entry name" value="Membr_insert_YidC_N"/>
</dbReference>
<dbReference type="InterPro" id="IPR001708">
    <property type="entry name" value="YidC/ALB3/OXA1/COX18"/>
</dbReference>
<keyword evidence="4 13" id="KW-0813">Transport</keyword>
<protein>
    <recommendedName>
        <fullName evidence="3 13">Membrane protein insertase YidC</fullName>
    </recommendedName>
    <alternativeName>
        <fullName evidence="12 13">Foldase YidC</fullName>
    </alternativeName>
    <alternativeName>
        <fullName evidence="11 13">Membrane integrase YidC</fullName>
    </alternativeName>
    <alternativeName>
        <fullName evidence="13">Membrane protein YidC</fullName>
    </alternativeName>
</protein>
<evidence type="ECO:0000256" key="6">
    <source>
        <dbReference type="ARBA" id="ARBA00022692"/>
    </source>
</evidence>
<evidence type="ECO:0000256" key="13">
    <source>
        <dbReference type="HAMAP-Rule" id="MF_01810"/>
    </source>
</evidence>
<keyword evidence="9 13" id="KW-0472">Membrane</keyword>
<dbReference type="PRINTS" id="PR01900">
    <property type="entry name" value="YIDCPROTEIN"/>
</dbReference>
<dbReference type="InterPro" id="IPR019998">
    <property type="entry name" value="Membr_insert_YidC"/>
</dbReference>
<dbReference type="CDD" id="cd20070">
    <property type="entry name" value="5TM_YidC_Alb3"/>
    <property type="match status" value="1"/>
</dbReference>
<evidence type="ECO:0000259" key="15">
    <source>
        <dbReference type="Pfam" id="PF02096"/>
    </source>
</evidence>
<dbReference type="InterPro" id="IPR028055">
    <property type="entry name" value="YidC/Oxa/ALB_C"/>
</dbReference>
<feature type="compositionally biased region" description="Basic and acidic residues" evidence="14">
    <location>
        <begin position="654"/>
        <end position="664"/>
    </location>
</feature>
<keyword evidence="6 13" id="KW-0812">Transmembrane</keyword>
<evidence type="ECO:0000256" key="7">
    <source>
        <dbReference type="ARBA" id="ARBA00022927"/>
    </source>
</evidence>
<keyword evidence="18" id="KW-1185">Reference proteome</keyword>
<dbReference type="Pfam" id="PF02096">
    <property type="entry name" value="60KD_IMP"/>
    <property type="match status" value="1"/>
</dbReference>
<evidence type="ECO:0000256" key="9">
    <source>
        <dbReference type="ARBA" id="ARBA00023136"/>
    </source>
</evidence>
<dbReference type="InterPro" id="IPR047196">
    <property type="entry name" value="YidC_ALB_C"/>
</dbReference>
<dbReference type="KEGG" id="bvv:BHK69_05245"/>
<feature type="transmembrane region" description="Helical" evidence="13">
    <location>
        <begin position="12"/>
        <end position="31"/>
    </location>
</feature>
<feature type="region of interest" description="Disordered" evidence="14">
    <location>
        <begin position="609"/>
        <end position="664"/>
    </location>
</feature>
<organism evidence="17 18">
    <name type="scientific">Bosea vaviloviae</name>
    <dbReference type="NCBI Taxonomy" id="1526658"/>
    <lineage>
        <taxon>Bacteria</taxon>
        <taxon>Pseudomonadati</taxon>
        <taxon>Pseudomonadota</taxon>
        <taxon>Alphaproteobacteria</taxon>
        <taxon>Hyphomicrobiales</taxon>
        <taxon>Boseaceae</taxon>
        <taxon>Bosea</taxon>
    </lineage>
</organism>
<sequence>MFPIMMKEDNRNLLLAIALSVVVLLGWQFFYGVPQMEKQKQIAQQNQQAQSTPATTPAPSTVPGQPAGTAAPGAVPATLASETREQALARSPRVRIETAKIAGSIALTGARIDDVSLKAYRETVDPNSAIIILLSPLGGPEAYYSDFGWVAAPGAAVPLPNASTLWTADGPVLRSGTPLTLSWDNGQGLLFKRVITVDDNAMFTINDQVENKGGAPVSLFPYGQVVRQGKPATLGYYVLHEGLIGNLGEQGLQEYTYDKIDKEPLLSPGANGKVWKDAVGGFVGITDKYWAAAVVPDQARKYEGRYSSVQTGSQRTYQADFLGEAVTVAPGASAASQARLFAGAKEVAAIDGYEKNLGIKRFELLIDWGWFYFITKPMFFVMDWIYKHVGNFGIAILGVTLLLKGLFFPLASKSYASMAKMKAVQPEMVAIRERYADDKMKQQQALMELYKTQKINPIAGCWPVLLQIPVFFALYKILFITIEMRHAPFFGWIKDLAAPDPTSIVNLFGLLPFASPAFLHIGAWPIFMGITMFIQMKMNPEPPDPVQKMMFTWMPVFFTFLLGSFPAGLVIYWSWNNLLSVTQQGYIMKKHGAKIELFDNIKGLFGKKPATPPAAPPPAASSPKPTGSKTSTKAAVAKSASTNKKSGPAAATPEPEKPANSNEK</sequence>
<gene>
    <name evidence="13" type="primary">yidC</name>
    <name evidence="17" type="ORF">BHK69_05245</name>
</gene>
<feature type="compositionally biased region" description="Low complexity" evidence="14">
    <location>
        <begin position="621"/>
        <end position="653"/>
    </location>
</feature>
<name>A0A1D7TXW7_9HYPH</name>
<dbReference type="AlphaFoldDB" id="A0A1D7TXW7"/>
<feature type="domain" description="Membrane insertase YidC/Oxa/ALB C-terminal" evidence="15">
    <location>
        <begin position="392"/>
        <end position="589"/>
    </location>
</feature>
<comment type="subcellular location">
    <subcellularLocation>
        <location evidence="1">Cell inner membrane</location>
        <topology evidence="1">Multi-pass membrane protein</topology>
    </subcellularLocation>
    <subcellularLocation>
        <location evidence="13">Cell membrane</location>
        <topology evidence="13">Multi-pass membrane protein</topology>
    </subcellularLocation>
</comment>
<evidence type="ECO:0000256" key="8">
    <source>
        <dbReference type="ARBA" id="ARBA00022989"/>
    </source>
</evidence>
<dbReference type="Proteomes" id="UP000094969">
    <property type="component" value="Chromosome"/>
</dbReference>
<evidence type="ECO:0000256" key="2">
    <source>
        <dbReference type="ARBA" id="ARBA00010527"/>
    </source>
</evidence>
<feature type="region of interest" description="Disordered" evidence="14">
    <location>
        <begin position="42"/>
        <end position="73"/>
    </location>
</feature>
<dbReference type="Pfam" id="PF14849">
    <property type="entry name" value="YidC_periplas"/>
    <property type="match status" value="1"/>
</dbReference>
<evidence type="ECO:0000313" key="17">
    <source>
        <dbReference type="EMBL" id="AOO79963.1"/>
    </source>
</evidence>
<dbReference type="GO" id="GO:0032977">
    <property type="term" value="F:membrane insertase activity"/>
    <property type="evidence" value="ECO:0007669"/>
    <property type="project" value="InterPro"/>
</dbReference>
<dbReference type="CDD" id="cd19961">
    <property type="entry name" value="EcYidC-like_peri"/>
    <property type="match status" value="1"/>
</dbReference>
<proteinExistence type="inferred from homology"/>
<evidence type="ECO:0000256" key="11">
    <source>
        <dbReference type="ARBA" id="ARBA00033245"/>
    </source>
</evidence>
<comment type="subunit">
    <text evidence="13">Interacts with the Sec translocase complex via SecD. Specifically interacts with transmembrane segments of nascent integral membrane proteins during membrane integration.</text>
</comment>
<dbReference type="NCBIfam" id="NF002353">
    <property type="entry name" value="PRK01318.1-4"/>
    <property type="match status" value="1"/>
</dbReference>
<keyword evidence="5 13" id="KW-1003">Cell membrane</keyword>
<feature type="transmembrane region" description="Helical" evidence="13">
    <location>
        <begin position="517"/>
        <end position="534"/>
    </location>
</feature>
<dbReference type="GO" id="GO:0005886">
    <property type="term" value="C:plasma membrane"/>
    <property type="evidence" value="ECO:0007669"/>
    <property type="project" value="UniProtKB-SubCell"/>
</dbReference>
<feature type="domain" description="Membrane insertase YidC N-terminal" evidence="16">
    <location>
        <begin position="93"/>
        <end position="380"/>
    </location>
</feature>
<dbReference type="PRINTS" id="PR00701">
    <property type="entry name" value="60KDINNERMP"/>
</dbReference>
<keyword evidence="7 13" id="KW-0653">Protein transport</keyword>
<feature type="transmembrane region" description="Helical" evidence="13">
    <location>
        <begin position="461"/>
        <end position="482"/>
    </location>
</feature>
<feature type="compositionally biased region" description="Pro residues" evidence="14">
    <location>
        <begin position="610"/>
        <end position="620"/>
    </location>
</feature>
<dbReference type="STRING" id="1526658.BHK69_05245"/>
<dbReference type="PANTHER" id="PTHR12428">
    <property type="entry name" value="OXA1"/>
    <property type="match status" value="1"/>
</dbReference>
<evidence type="ECO:0000313" key="18">
    <source>
        <dbReference type="Proteomes" id="UP000094969"/>
    </source>
</evidence>
<feature type="transmembrane region" description="Helical" evidence="13">
    <location>
        <begin position="392"/>
        <end position="412"/>
    </location>
</feature>
<dbReference type="PANTHER" id="PTHR12428:SF65">
    <property type="entry name" value="CYTOCHROME C OXIDASE ASSEMBLY PROTEIN COX18, MITOCHONDRIAL"/>
    <property type="match status" value="1"/>
</dbReference>
<keyword evidence="10 13" id="KW-0143">Chaperone</keyword>
<dbReference type="InterPro" id="IPR038221">
    <property type="entry name" value="YidC_periplasmic_sf"/>
</dbReference>
<evidence type="ECO:0000256" key="1">
    <source>
        <dbReference type="ARBA" id="ARBA00004429"/>
    </source>
</evidence>
<evidence type="ECO:0000256" key="5">
    <source>
        <dbReference type="ARBA" id="ARBA00022475"/>
    </source>
</evidence>
<dbReference type="Gene3D" id="2.70.98.90">
    <property type="match status" value="1"/>
</dbReference>